<proteinExistence type="predicted"/>
<sequence>MRSDARLDSVVFQLTPTRTRFDLVLIANGRKEKFASGLLKPFVAHLKAAQDQIAKGGYSITLEPSSGFDVPWFTRGTVERFVRFVSTPEVLERVRTLESEILQLEDAIAIQSNDSLGLKSVEDHGRKLTESNGGSMTPHQPDCFLGGLEWIELFLPFICLTCHSLPYLFIYFCNMPDTVHQLIGGRANYDPDSATAIVVYKPGSNPTPQIQNETAAHEENSKVQLLRVLETRKTMLRKEQAMAFARAVAAGFDIDNLGYLIAFAERFGAARLISLCFVDQKSSQQMGSHAAYPPWAMHPPSGAVVYPPYPMQGMPFYPGVNPYYPPYPPVDDPRYHYSGRKSSRKHSSDSKDSETLDVESDHCSSDRGSSHGRKSHRKGKRSGKKKPSVVVIKNVNVTSKKHGSSESESQSSSEVESADSDNSHSKSSERKHKSSSSKKKEGRRTTFASGDEYSKDEMSNGHDAEQGNWSAFQNFLLRAEEKTRSSDADLFAGEKEPPSRRKQNVNTADPILLAERDGGIVHERNIVGFDSANGRTRAIRVMSNDELVMSGEGRNYMHSEIKEIEAGGGRYRRGTGDDYMVYGQGSQIARHSLLDPLAEAQYKNPVQQDKNRNGVADESFMIPLRSSLHDNIGAESRTTIDIDVELPSRIHKASDEKAGHQLFYEPDELVPERGSEDVSFGYDPAMDYDSHMQTTVKVEDEKTEDDLPVADNDVQKVEKEKLRNAKDGSDKRRKDALLRRLSAPRTPLNDAQKRAQNLRAYKADLQKLKKEQEEEQIKRLERLKLERQKRIAARGNGKGPGNGSPKANGTNGLSKSVPTFTGLKKEKNGTTESLSDRLKRLSEPKSIAGAEHSLNPKSTGADHSRRRSMA</sequence>
<feature type="compositionally biased region" description="Basic residues" evidence="1">
    <location>
        <begin position="370"/>
        <end position="387"/>
    </location>
</feature>
<evidence type="ECO:0000313" key="2">
    <source>
        <dbReference type="EMBL" id="ONM53154.1"/>
    </source>
</evidence>
<accession>A0A1D6HYA6</accession>
<dbReference type="PANTHER" id="PTHR31008:SF7">
    <property type="entry name" value="OS07G0445600 PROTEIN"/>
    <property type="match status" value="1"/>
</dbReference>
<name>A0A1D6HYA6_MAIZE</name>
<feature type="region of interest" description="Disordered" evidence="1">
    <location>
        <begin position="699"/>
        <end position="757"/>
    </location>
</feature>
<feature type="compositionally biased region" description="Basic and acidic residues" evidence="1">
    <location>
        <begin position="346"/>
        <end position="369"/>
    </location>
</feature>
<organism evidence="2">
    <name type="scientific">Zea mays</name>
    <name type="common">Maize</name>
    <dbReference type="NCBI Taxonomy" id="4577"/>
    <lineage>
        <taxon>Eukaryota</taxon>
        <taxon>Viridiplantae</taxon>
        <taxon>Streptophyta</taxon>
        <taxon>Embryophyta</taxon>
        <taxon>Tracheophyta</taxon>
        <taxon>Spermatophyta</taxon>
        <taxon>Magnoliopsida</taxon>
        <taxon>Liliopsida</taxon>
        <taxon>Poales</taxon>
        <taxon>Poaceae</taxon>
        <taxon>PACMAD clade</taxon>
        <taxon>Panicoideae</taxon>
        <taxon>Andropogonodae</taxon>
        <taxon>Andropogoneae</taxon>
        <taxon>Tripsacinae</taxon>
        <taxon>Zea</taxon>
    </lineage>
</organism>
<feature type="compositionally biased region" description="Low complexity" evidence="1">
    <location>
        <begin position="406"/>
        <end position="415"/>
    </location>
</feature>
<evidence type="ECO:0000256" key="1">
    <source>
        <dbReference type="SAM" id="MobiDB-lite"/>
    </source>
</evidence>
<feature type="region of interest" description="Disordered" evidence="1">
    <location>
        <begin position="781"/>
        <end position="870"/>
    </location>
</feature>
<feature type="compositionally biased region" description="Polar residues" evidence="1">
    <location>
        <begin position="810"/>
        <end position="819"/>
    </location>
</feature>
<dbReference type="EMBL" id="CM007650">
    <property type="protein sequence ID" value="ONM53154.1"/>
    <property type="molecule type" value="Genomic_DNA"/>
</dbReference>
<gene>
    <name evidence="2" type="ORF">ZEAMMB73_Zm00001d019542</name>
</gene>
<protein>
    <submittedName>
        <fullName evidence="2">COP1-interacting protein-related</fullName>
    </submittedName>
</protein>
<dbReference type="PANTHER" id="PTHR31008">
    <property type="entry name" value="COP1-INTERACTING PROTEIN-RELATED"/>
    <property type="match status" value="1"/>
</dbReference>
<feature type="compositionally biased region" description="Basic and acidic residues" evidence="1">
    <location>
        <begin position="713"/>
        <end position="738"/>
    </location>
</feature>
<reference evidence="2" key="1">
    <citation type="submission" date="2015-12" db="EMBL/GenBank/DDBJ databases">
        <title>Update maize B73 reference genome by single molecule sequencing technologies.</title>
        <authorList>
            <consortium name="Maize Genome Sequencing Project"/>
            <person name="Ware D."/>
        </authorList>
    </citation>
    <scope>NUCLEOTIDE SEQUENCE [LARGE SCALE GENOMIC DNA]</scope>
    <source>
        <tissue evidence="2">Seedling</tissue>
    </source>
</reference>
<feature type="compositionally biased region" description="Basic and acidic residues" evidence="1">
    <location>
        <begin position="823"/>
        <end position="843"/>
    </location>
</feature>
<feature type="compositionally biased region" description="Basic and acidic residues" evidence="1">
    <location>
        <begin position="452"/>
        <end position="465"/>
    </location>
</feature>
<dbReference type="ExpressionAtlas" id="A0A1D6HYA6">
    <property type="expression patterns" value="baseline and differential"/>
</dbReference>
<feature type="region of interest" description="Disordered" evidence="1">
    <location>
        <begin position="334"/>
        <end position="466"/>
    </location>
</feature>
<feature type="compositionally biased region" description="Basic residues" evidence="1">
    <location>
        <begin position="429"/>
        <end position="442"/>
    </location>
</feature>
<dbReference type="AlphaFoldDB" id="A0A1D6HYA6"/>